<feature type="binding site" evidence="5">
    <location>
        <position position="40"/>
    </location>
    <ligand>
        <name>AMP</name>
        <dbReference type="ChEBI" id="CHEBI:456215"/>
    </ligand>
</feature>
<dbReference type="PANTHER" id="PTHR23359">
    <property type="entry name" value="NUCLEOTIDE KINASE"/>
    <property type="match status" value="1"/>
</dbReference>
<feature type="binding site" evidence="5">
    <location>
        <position position="202"/>
    </location>
    <ligand>
        <name>ATP</name>
        <dbReference type="ChEBI" id="CHEBI:30616"/>
    </ligand>
</feature>
<comment type="caution">
    <text evidence="5">Lacks conserved residue(s) required for the propagation of feature annotation.</text>
</comment>
<dbReference type="Gene3D" id="3.40.50.300">
    <property type="entry name" value="P-loop containing nucleotide triphosphate hydrolases"/>
    <property type="match status" value="1"/>
</dbReference>
<feature type="region of interest" description="Disordered" evidence="8">
    <location>
        <begin position="139"/>
        <end position="169"/>
    </location>
</feature>
<evidence type="ECO:0000256" key="5">
    <source>
        <dbReference type="HAMAP-Rule" id="MF_00235"/>
    </source>
</evidence>
<dbReference type="GO" id="GO:0044209">
    <property type="term" value="P:AMP salvage"/>
    <property type="evidence" value="ECO:0007669"/>
    <property type="project" value="UniProtKB-UniRule"/>
</dbReference>
<feature type="binding site" evidence="5">
    <location>
        <position position="163"/>
    </location>
    <ligand>
        <name>AMP</name>
        <dbReference type="ChEBI" id="CHEBI:456215"/>
    </ligand>
</feature>
<dbReference type="HAMAP" id="MF_00235">
    <property type="entry name" value="Adenylate_kinase_Adk"/>
    <property type="match status" value="1"/>
</dbReference>
<dbReference type="GO" id="GO:0005737">
    <property type="term" value="C:cytoplasm"/>
    <property type="evidence" value="ECO:0007669"/>
    <property type="project" value="UniProtKB-SubCell"/>
</dbReference>
<comment type="function">
    <text evidence="5">Catalyzes the reversible transfer of the terminal phosphate group between ATP and AMP. Plays an important role in cellular energy homeostasis and in adenine nucleotide metabolism.</text>
</comment>
<keyword evidence="1 5" id="KW-0808">Transferase</keyword>
<dbReference type="KEGG" id="rub:GBA63_04550"/>
<dbReference type="RefSeq" id="WP_166173887.1">
    <property type="nucleotide sequence ID" value="NZ_CP045119.1"/>
</dbReference>
<reference evidence="9 10" key="1">
    <citation type="submission" date="2019-10" db="EMBL/GenBank/DDBJ databases">
        <title>Rubrobacter sp nov SCSIO 52090 isolated from a deep-sea sediment in the South China Sea.</title>
        <authorList>
            <person name="Chen R.W."/>
        </authorList>
    </citation>
    <scope>NUCLEOTIDE SEQUENCE [LARGE SCALE GENOMIC DNA]</scope>
    <source>
        <strain evidence="9 10">SCSIO 52909</strain>
    </source>
</reference>
<evidence type="ECO:0000256" key="2">
    <source>
        <dbReference type="ARBA" id="ARBA00022727"/>
    </source>
</evidence>
<organism evidence="9 10">
    <name type="scientific">Rubrobacter tropicus</name>
    <dbReference type="NCBI Taxonomy" id="2653851"/>
    <lineage>
        <taxon>Bacteria</taxon>
        <taxon>Bacillati</taxon>
        <taxon>Actinomycetota</taxon>
        <taxon>Rubrobacteria</taxon>
        <taxon>Rubrobacterales</taxon>
        <taxon>Rubrobacteraceae</taxon>
        <taxon>Rubrobacter</taxon>
    </lineage>
</organism>
<evidence type="ECO:0000256" key="8">
    <source>
        <dbReference type="SAM" id="MobiDB-lite"/>
    </source>
</evidence>
<dbReference type="InterPro" id="IPR027417">
    <property type="entry name" value="P-loop_NTPase"/>
</dbReference>
<proteinExistence type="inferred from homology"/>
<keyword evidence="4 5" id="KW-0418">Kinase</keyword>
<evidence type="ECO:0000256" key="3">
    <source>
        <dbReference type="ARBA" id="ARBA00022741"/>
    </source>
</evidence>
<dbReference type="SUPFAM" id="SSF52540">
    <property type="entry name" value="P-loop containing nucleoside triphosphate hydrolases"/>
    <property type="match status" value="1"/>
</dbReference>
<name>A0A6G8Q687_9ACTN</name>
<keyword evidence="2 5" id="KW-0545">Nucleotide biosynthesis</keyword>
<accession>A0A6G8Q687</accession>
<keyword evidence="5" id="KW-0963">Cytoplasm</keyword>
<evidence type="ECO:0000256" key="1">
    <source>
        <dbReference type="ARBA" id="ARBA00022679"/>
    </source>
</evidence>
<dbReference type="CDD" id="cd01428">
    <property type="entry name" value="ADK"/>
    <property type="match status" value="1"/>
</dbReference>
<dbReference type="PRINTS" id="PR00094">
    <property type="entry name" value="ADENYLTKNASE"/>
</dbReference>
<feature type="region of interest" description="NMP" evidence="5">
    <location>
        <begin position="34"/>
        <end position="63"/>
    </location>
</feature>
<comment type="subcellular location">
    <subcellularLocation>
        <location evidence="5 7">Cytoplasm</location>
    </subcellularLocation>
</comment>
<sequence>MRVAFIGPVGSGKSSQAQRLSWSLPFYNRSPRLSTGDLVRAQIEARTPLGARIGALHDAGEPVPDGVVFDLLLPHVRTAGGFVLDDFPANAGQAEILDAELEERGAGPLRHVISLEGPSDDELVGRVLGGRVHSRATDAAYHLKNDPPPGPEKRLDPGPFERRSDDTEESLRRRLGAYRREHALLKEHYEARGVLTVIDAGRPLDKVAEGVLDALGHPENPQYYAV</sequence>
<evidence type="ECO:0000256" key="4">
    <source>
        <dbReference type="ARBA" id="ARBA00022777"/>
    </source>
</evidence>
<comment type="similarity">
    <text evidence="5 6">Belongs to the adenylate kinase family.</text>
</comment>
<feature type="binding site" evidence="5">
    <location>
        <position position="35"/>
    </location>
    <ligand>
        <name>AMP</name>
        <dbReference type="ChEBI" id="CHEBI:456215"/>
    </ligand>
</feature>
<dbReference type="GO" id="GO:0005524">
    <property type="term" value="F:ATP binding"/>
    <property type="evidence" value="ECO:0007669"/>
    <property type="project" value="UniProtKB-UniRule"/>
</dbReference>
<dbReference type="UniPathway" id="UPA00588">
    <property type="reaction ID" value="UER00649"/>
</dbReference>
<evidence type="ECO:0000256" key="7">
    <source>
        <dbReference type="RuleBase" id="RU003331"/>
    </source>
</evidence>
<evidence type="ECO:0000313" key="10">
    <source>
        <dbReference type="Proteomes" id="UP000501452"/>
    </source>
</evidence>
<feature type="binding site" evidence="5">
    <location>
        <begin position="10"/>
        <end position="15"/>
    </location>
    <ligand>
        <name>ATP</name>
        <dbReference type="ChEBI" id="CHEBI:30616"/>
    </ligand>
</feature>
<feature type="binding site" evidence="5">
    <location>
        <position position="174"/>
    </location>
    <ligand>
        <name>AMP</name>
        <dbReference type="ChEBI" id="CHEBI:456215"/>
    </ligand>
</feature>
<dbReference type="Pfam" id="PF00406">
    <property type="entry name" value="ADK"/>
    <property type="match status" value="1"/>
</dbReference>
<feature type="region of interest" description="LID" evidence="5">
    <location>
        <begin position="129"/>
        <end position="166"/>
    </location>
</feature>
<dbReference type="AlphaFoldDB" id="A0A6G8Q687"/>
<keyword evidence="10" id="KW-1185">Reference proteome</keyword>
<comment type="catalytic activity">
    <reaction evidence="5 7">
        <text>AMP + ATP = 2 ADP</text>
        <dbReference type="Rhea" id="RHEA:12973"/>
        <dbReference type="ChEBI" id="CHEBI:30616"/>
        <dbReference type="ChEBI" id="CHEBI:456215"/>
        <dbReference type="ChEBI" id="CHEBI:456216"/>
        <dbReference type="EC" id="2.7.4.3"/>
    </reaction>
</comment>
<gene>
    <name evidence="5" type="primary">adk</name>
    <name evidence="9" type="ORF">GBA63_04550</name>
</gene>
<dbReference type="InterPro" id="IPR000850">
    <property type="entry name" value="Adenylat/UMP-CMP_kin"/>
</dbReference>
<comment type="pathway">
    <text evidence="5">Purine metabolism; AMP biosynthesis via salvage pathway; AMP from ADP: step 1/1.</text>
</comment>
<evidence type="ECO:0000256" key="6">
    <source>
        <dbReference type="RuleBase" id="RU003330"/>
    </source>
</evidence>
<comment type="subunit">
    <text evidence="5 7">Monomer.</text>
</comment>
<protein>
    <recommendedName>
        <fullName evidence="5 7">Adenylate kinase</fullName>
        <shortName evidence="5">AK</shortName>
        <ecNumber evidence="5 7">2.7.4.3</ecNumber>
    </recommendedName>
    <alternativeName>
        <fullName evidence="5">ATP-AMP transphosphorylase</fullName>
    </alternativeName>
    <alternativeName>
        <fullName evidence="5">ATP:AMP phosphotransferase</fullName>
    </alternativeName>
    <alternativeName>
        <fullName evidence="5">Adenylate monophosphate kinase</fullName>
    </alternativeName>
</protein>
<feature type="compositionally biased region" description="Basic and acidic residues" evidence="8">
    <location>
        <begin position="141"/>
        <end position="169"/>
    </location>
</feature>
<keyword evidence="3 5" id="KW-0547">Nucleotide-binding</keyword>
<keyword evidence="5 7" id="KW-0067">ATP-binding</keyword>
<dbReference type="Proteomes" id="UP000501452">
    <property type="component" value="Chromosome"/>
</dbReference>
<dbReference type="EC" id="2.7.4.3" evidence="5 7"/>
<dbReference type="GO" id="GO:0004017">
    <property type="term" value="F:AMP kinase activity"/>
    <property type="evidence" value="ECO:0007669"/>
    <property type="project" value="UniProtKB-UniRule"/>
</dbReference>
<comment type="domain">
    <text evidence="5">Consists of three domains, a large central CORE domain and two small peripheral domains, NMPbind and LID, which undergo movements during catalysis. The LID domain closes over the site of phosphoryl transfer upon ATP binding. Assembling and dissambling the active center during each catalytic cycle provides an effective means to prevent ATP hydrolysis.</text>
</comment>
<feature type="binding site" evidence="5">
    <location>
        <position position="93"/>
    </location>
    <ligand>
        <name>AMP</name>
        <dbReference type="ChEBI" id="CHEBI:456215"/>
    </ligand>
</feature>
<evidence type="ECO:0000313" key="9">
    <source>
        <dbReference type="EMBL" id="QIN81995.1"/>
    </source>
</evidence>
<dbReference type="EMBL" id="CP045119">
    <property type="protein sequence ID" value="QIN81995.1"/>
    <property type="molecule type" value="Genomic_DNA"/>
</dbReference>